<name>A0A0W1A416_9GAMM</name>
<gene>
    <name evidence="2" type="primary">tenA</name>
    <name evidence="2" type="ORF">Lwor_2232</name>
</gene>
<dbReference type="RefSeq" id="WP_058494006.1">
    <property type="nucleotide sequence ID" value="NZ_CBCRUR010000018.1"/>
</dbReference>
<evidence type="ECO:0000313" key="3">
    <source>
        <dbReference type="Proteomes" id="UP000054662"/>
    </source>
</evidence>
<dbReference type="InterPro" id="IPR004305">
    <property type="entry name" value="Thiaminase-2/PQQC"/>
</dbReference>
<evidence type="ECO:0000313" key="2">
    <source>
        <dbReference type="EMBL" id="KTD76114.1"/>
    </source>
</evidence>
<dbReference type="Gene3D" id="1.20.910.10">
    <property type="entry name" value="Heme oxygenase-like"/>
    <property type="match status" value="1"/>
</dbReference>
<keyword evidence="3" id="KW-1185">Reference proteome</keyword>
<dbReference type="InterPro" id="IPR050967">
    <property type="entry name" value="Thiamine_Salvage_TenA"/>
</dbReference>
<dbReference type="PANTHER" id="PTHR43198">
    <property type="entry name" value="BIFUNCTIONAL TH2 PROTEIN"/>
    <property type="match status" value="1"/>
</dbReference>
<dbReference type="CDD" id="cd19365">
    <property type="entry name" value="TenA_C-like"/>
    <property type="match status" value="1"/>
</dbReference>
<evidence type="ECO:0000259" key="1">
    <source>
        <dbReference type="Pfam" id="PF03070"/>
    </source>
</evidence>
<dbReference type="GO" id="GO:0005829">
    <property type="term" value="C:cytosol"/>
    <property type="evidence" value="ECO:0007669"/>
    <property type="project" value="TreeGrafter"/>
</dbReference>
<dbReference type="STRING" id="45076.Lwor_2232"/>
<dbReference type="EC" id="3.5.99.2" evidence="2"/>
<reference evidence="2 3" key="1">
    <citation type="submission" date="2015-11" db="EMBL/GenBank/DDBJ databases">
        <title>Genomic analysis of 38 Legionella species identifies large and diverse effector repertoires.</title>
        <authorList>
            <person name="Burstein D."/>
            <person name="Amaro F."/>
            <person name="Zusman T."/>
            <person name="Lifshitz Z."/>
            <person name="Cohen O."/>
            <person name="Gilbert J.A."/>
            <person name="Pupko T."/>
            <person name="Shuman H.A."/>
            <person name="Segal G."/>
        </authorList>
    </citation>
    <scope>NUCLEOTIDE SEQUENCE [LARGE SCALE GENOMIC DNA]</scope>
    <source>
        <strain evidence="2 3">ATCC 49508</strain>
    </source>
</reference>
<sequence length="246" mass="28222">MTYLKYCHLFYQPIPEGSFFSRLIHINQKSLDLIYSHPFNQELLAGTLPKAKFGHYLRDDFLYLRVFAKVLHTLAARTQIINPSLSLQLTQLAHEVVSSEHSMQLKYSAHFKDFHEHQMGTAITHYSDYLLTASTQAKIPEALCSILPCFWIYYQLGMLKSPKEIMTDHPYDDWIATYSSDEFVRITLELAATVNSLVNKSHQSKQLRLVSAFTKSVSYELDFFNEVYLPPVNPPSNASSSCQSPT</sequence>
<dbReference type="Proteomes" id="UP000054662">
    <property type="component" value="Unassembled WGS sequence"/>
</dbReference>
<dbReference type="PANTHER" id="PTHR43198:SF2">
    <property type="entry name" value="SI:CH1073-67J19.1-RELATED"/>
    <property type="match status" value="1"/>
</dbReference>
<dbReference type="Pfam" id="PF03070">
    <property type="entry name" value="TENA_THI-4"/>
    <property type="match status" value="1"/>
</dbReference>
<dbReference type="GO" id="GO:0050334">
    <property type="term" value="F:thiaminase activity"/>
    <property type="evidence" value="ECO:0007669"/>
    <property type="project" value="UniProtKB-EC"/>
</dbReference>
<dbReference type="PATRIC" id="fig|45076.6.peg.2450"/>
<accession>A0A0W1A416</accession>
<organism evidence="2 3">
    <name type="scientific">Legionella worsleiensis</name>
    <dbReference type="NCBI Taxonomy" id="45076"/>
    <lineage>
        <taxon>Bacteria</taxon>
        <taxon>Pseudomonadati</taxon>
        <taxon>Pseudomonadota</taxon>
        <taxon>Gammaproteobacteria</taxon>
        <taxon>Legionellales</taxon>
        <taxon>Legionellaceae</taxon>
        <taxon>Legionella</taxon>
    </lineage>
</organism>
<dbReference type="EMBL" id="LNZC01000029">
    <property type="protein sequence ID" value="KTD76114.1"/>
    <property type="molecule type" value="Genomic_DNA"/>
</dbReference>
<comment type="caution">
    <text evidence="2">The sequence shown here is derived from an EMBL/GenBank/DDBJ whole genome shotgun (WGS) entry which is preliminary data.</text>
</comment>
<protein>
    <submittedName>
        <fullName evidence="2">Thiaminase-2</fullName>
        <ecNumber evidence="2">3.5.99.2</ecNumber>
    </submittedName>
</protein>
<dbReference type="OrthoDB" id="34166at2"/>
<feature type="domain" description="Thiaminase-2/PQQC" evidence="1">
    <location>
        <begin position="34"/>
        <end position="228"/>
    </location>
</feature>
<keyword evidence="2" id="KW-0378">Hydrolase</keyword>
<dbReference type="AlphaFoldDB" id="A0A0W1A416"/>
<proteinExistence type="predicted"/>
<dbReference type="InterPro" id="IPR016084">
    <property type="entry name" value="Haem_Oase-like_multi-hlx"/>
</dbReference>
<dbReference type="SUPFAM" id="SSF48613">
    <property type="entry name" value="Heme oxygenase-like"/>
    <property type="match status" value="1"/>
</dbReference>